<protein>
    <recommendedName>
        <fullName evidence="3">Twin-arginine translocation signal domain-containing protein</fullName>
    </recommendedName>
</protein>
<comment type="caution">
    <text evidence="1">The sequence shown here is derived from an EMBL/GenBank/DDBJ whole genome shotgun (WGS) entry which is preliminary data.</text>
</comment>
<accession>A0ABT8DB30</accession>
<evidence type="ECO:0008006" key="3">
    <source>
        <dbReference type="Google" id="ProtNLM"/>
    </source>
</evidence>
<dbReference type="EMBL" id="JAUFRC010000003">
    <property type="protein sequence ID" value="MDN3713988.1"/>
    <property type="molecule type" value="Genomic_DNA"/>
</dbReference>
<proteinExistence type="predicted"/>
<dbReference type="PROSITE" id="PS51318">
    <property type="entry name" value="TAT"/>
    <property type="match status" value="1"/>
</dbReference>
<name>A0ABT8DB30_9RHOB</name>
<gene>
    <name evidence="1" type="ORF">QWZ10_23425</name>
</gene>
<evidence type="ECO:0000313" key="1">
    <source>
        <dbReference type="EMBL" id="MDN3713988.1"/>
    </source>
</evidence>
<dbReference type="Proteomes" id="UP001243846">
    <property type="component" value="Unassembled WGS sequence"/>
</dbReference>
<dbReference type="InterPro" id="IPR006311">
    <property type="entry name" value="TAT_signal"/>
</dbReference>
<keyword evidence="2" id="KW-1185">Reference proteome</keyword>
<evidence type="ECO:0000313" key="2">
    <source>
        <dbReference type="Proteomes" id="UP001243846"/>
    </source>
</evidence>
<reference evidence="2" key="1">
    <citation type="journal article" date="2019" name="Int. J. Syst. Evol. Microbiol.">
        <title>The Global Catalogue of Microorganisms (GCM) 10K type strain sequencing project: providing services to taxonomists for standard genome sequencing and annotation.</title>
        <authorList>
            <consortium name="The Broad Institute Genomics Platform"/>
            <consortium name="The Broad Institute Genome Sequencing Center for Infectious Disease"/>
            <person name="Wu L."/>
            <person name="Ma J."/>
        </authorList>
    </citation>
    <scope>NUCLEOTIDE SEQUENCE [LARGE SCALE GENOMIC DNA]</scope>
    <source>
        <strain evidence="2">CECT 8482</strain>
    </source>
</reference>
<sequence>MTIDRRKLLQAGAALAASSALVGPFRGGRAAAQAAPLTFTPEAGASLRLCAGFLLSPPRKRPGTPIRKPSPS</sequence>
<organism evidence="1 2">
    <name type="scientific">Paracoccus cavernae</name>
    <dbReference type="NCBI Taxonomy" id="1571207"/>
    <lineage>
        <taxon>Bacteria</taxon>
        <taxon>Pseudomonadati</taxon>
        <taxon>Pseudomonadota</taxon>
        <taxon>Alphaproteobacteria</taxon>
        <taxon>Rhodobacterales</taxon>
        <taxon>Paracoccaceae</taxon>
        <taxon>Paracoccus</taxon>
    </lineage>
</organism>